<feature type="domain" description="HTH cro/C1-type" evidence="2">
    <location>
        <begin position="9"/>
        <end position="63"/>
    </location>
</feature>
<evidence type="ECO:0000313" key="4">
    <source>
        <dbReference type="Proteomes" id="UP000636891"/>
    </source>
</evidence>
<dbReference type="RefSeq" id="WP_055203493.1">
    <property type="nucleotide sequence ID" value="NZ_JACOOK010000007.1"/>
</dbReference>
<dbReference type="InterPro" id="IPR014710">
    <property type="entry name" value="RmlC-like_jellyroll"/>
</dbReference>
<evidence type="ECO:0000259" key="2">
    <source>
        <dbReference type="PROSITE" id="PS50943"/>
    </source>
</evidence>
<dbReference type="InterPro" id="IPR013096">
    <property type="entry name" value="Cupin_2"/>
</dbReference>
<dbReference type="PANTHER" id="PTHR46797:SF19">
    <property type="entry name" value="BLL2473 PROTEIN"/>
    <property type="match status" value="1"/>
</dbReference>
<dbReference type="InterPro" id="IPR050807">
    <property type="entry name" value="TransReg_Diox_bact_type"/>
</dbReference>
<dbReference type="SMART" id="SM00530">
    <property type="entry name" value="HTH_XRE"/>
    <property type="match status" value="1"/>
</dbReference>
<dbReference type="Gene3D" id="2.60.120.10">
    <property type="entry name" value="Jelly Rolls"/>
    <property type="match status" value="1"/>
</dbReference>
<proteinExistence type="predicted"/>
<dbReference type="CDD" id="cd02209">
    <property type="entry name" value="cupin_XRE_C"/>
    <property type="match status" value="1"/>
</dbReference>
<dbReference type="Pfam" id="PF07883">
    <property type="entry name" value="Cupin_2"/>
    <property type="match status" value="1"/>
</dbReference>
<organism evidence="3 4">
    <name type="scientific">Alistipes hominis</name>
    <dbReference type="NCBI Taxonomy" id="2763015"/>
    <lineage>
        <taxon>Bacteria</taxon>
        <taxon>Pseudomonadati</taxon>
        <taxon>Bacteroidota</taxon>
        <taxon>Bacteroidia</taxon>
        <taxon>Bacteroidales</taxon>
        <taxon>Rikenellaceae</taxon>
        <taxon>Alistipes</taxon>
    </lineage>
</organism>
<dbReference type="PROSITE" id="PS50943">
    <property type="entry name" value="HTH_CROC1"/>
    <property type="match status" value="1"/>
</dbReference>
<keyword evidence="4" id="KW-1185">Reference proteome</keyword>
<keyword evidence="1" id="KW-0238">DNA-binding</keyword>
<protein>
    <submittedName>
        <fullName evidence="3">Helix-turn-helix transcriptional regulator</fullName>
    </submittedName>
</protein>
<dbReference type="CDD" id="cd00093">
    <property type="entry name" value="HTH_XRE"/>
    <property type="match status" value="1"/>
</dbReference>
<dbReference type="InterPro" id="IPR001387">
    <property type="entry name" value="Cro/C1-type_HTH"/>
</dbReference>
<reference evidence="3 4" key="1">
    <citation type="submission" date="2020-08" db="EMBL/GenBank/DDBJ databases">
        <title>Genome public.</title>
        <authorList>
            <person name="Liu C."/>
            <person name="Sun Q."/>
        </authorList>
    </citation>
    <scope>NUCLEOTIDE SEQUENCE [LARGE SCALE GENOMIC DNA]</scope>
    <source>
        <strain evidence="3 4">New-7</strain>
    </source>
</reference>
<dbReference type="InterPro" id="IPR011051">
    <property type="entry name" value="RmlC_Cupin_sf"/>
</dbReference>
<dbReference type="SUPFAM" id="SSF47413">
    <property type="entry name" value="lambda repressor-like DNA-binding domains"/>
    <property type="match status" value="1"/>
</dbReference>
<dbReference type="Pfam" id="PF01381">
    <property type="entry name" value="HTH_3"/>
    <property type="match status" value="1"/>
</dbReference>
<name>A0ABR7CPS7_9BACT</name>
<dbReference type="PANTHER" id="PTHR46797">
    <property type="entry name" value="HTH-TYPE TRANSCRIPTIONAL REGULATOR"/>
    <property type="match status" value="1"/>
</dbReference>
<sequence>MTENIGYKLKRLREDNQFSVEDLAVQSGVQQSQIEQIETGKMLPSLATLIKLSRTLGIRLGTFLDGMECPEPTLTHREQQTPQLSVHLSKGNGSDIEHLKYRSLAENKTDRNMEPFIINVEYTDPDEMSALSHHEGEEFIYVLDGSVEVRYGSDKYVVNQGESIYFDSIVPHNISVQAPGEKAKILAVVYTPF</sequence>
<evidence type="ECO:0000313" key="3">
    <source>
        <dbReference type="EMBL" id="MBC5617671.1"/>
    </source>
</evidence>
<gene>
    <name evidence="3" type="ORF">H8S08_11710</name>
</gene>
<dbReference type="EMBL" id="JACOOK010000007">
    <property type="protein sequence ID" value="MBC5617671.1"/>
    <property type="molecule type" value="Genomic_DNA"/>
</dbReference>
<evidence type="ECO:0000256" key="1">
    <source>
        <dbReference type="ARBA" id="ARBA00023125"/>
    </source>
</evidence>
<comment type="caution">
    <text evidence="3">The sequence shown here is derived from an EMBL/GenBank/DDBJ whole genome shotgun (WGS) entry which is preliminary data.</text>
</comment>
<dbReference type="Proteomes" id="UP000636891">
    <property type="component" value="Unassembled WGS sequence"/>
</dbReference>
<dbReference type="InterPro" id="IPR010982">
    <property type="entry name" value="Lambda_DNA-bd_dom_sf"/>
</dbReference>
<dbReference type="Gene3D" id="1.10.260.40">
    <property type="entry name" value="lambda repressor-like DNA-binding domains"/>
    <property type="match status" value="1"/>
</dbReference>
<accession>A0ABR7CPS7</accession>
<dbReference type="SUPFAM" id="SSF51182">
    <property type="entry name" value="RmlC-like cupins"/>
    <property type="match status" value="1"/>
</dbReference>